<accession>C5CDG9</accession>
<dbReference type="HOGENOM" id="CLU_097805_2_1_0"/>
<sequence length="178" mass="20522">MGGFSNEKEIIKLQLGRDIENDFTVVRRCSWGYPQCIKSSLITNGKPFPTLFWLTCPLLLKEISKLEEKGMIKTIESRLENDENFMKAYVKAHKETKDLKEQLLASLSISEWQRNAIIERGIGGIKDLKRVKCLHLQLANYMGGIKNPIGELIWKIIELQECPPNDIICDRLVNKFEK</sequence>
<proteinExistence type="predicted"/>
<dbReference type="Pfam" id="PF04417">
    <property type="entry name" value="DUF501"/>
    <property type="match status" value="1"/>
</dbReference>
<evidence type="ECO:0000313" key="2">
    <source>
        <dbReference type="Proteomes" id="UP000002382"/>
    </source>
</evidence>
<dbReference type="PANTHER" id="PTHR37163:SF1">
    <property type="entry name" value="DUF501 DOMAIN-CONTAINING PROTEIN"/>
    <property type="match status" value="1"/>
</dbReference>
<name>C5CDG9_KOSOT</name>
<evidence type="ECO:0008006" key="3">
    <source>
        <dbReference type="Google" id="ProtNLM"/>
    </source>
</evidence>
<dbReference type="RefSeq" id="WP_012744840.1">
    <property type="nucleotide sequence ID" value="NC_012785.1"/>
</dbReference>
<dbReference type="STRING" id="521045.Kole_0328"/>
<keyword evidence="2" id="KW-1185">Reference proteome</keyword>
<dbReference type="OrthoDB" id="13546at2"/>
<dbReference type="PANTHER" id="PTHR37163">
    <property type="entry name" value="CONSERVED PROTEIN"/>
    <property type="match status" value="1"/>
</dbReference>
<dbReference type="EMBL" id="CP001634">
    <property type="protein sequence ID" value="ACR79053.1"/>
    <property type="molecule type" value="Genomic_DNA"/>
</dbReference>
<dbReference type="KEGG" id="kol:Kole_0328"/>
<protein>
    <recommendedName>
        <fullName evidence="3">DUF501 domain-containing protein</fullName>
    </recommendedName>
</protein>
<reference evidence="1 2" key="1">
    <citation type="submission" date="2009-06" db="EMBL/GenBank/DDBJ databases">
        <title>Complete sequence of Thermotogales bacterium TBF 19.5.1.</title>
        <authorList>
            <consortium name="US DOE Joint Genome Institute"/>
            <person name="Lucas S."/>
            <person name="Copeland A."/>
            <person name="Lapidus A."/>
            <person name="Glavina del Rio T."/>
            <person name="Tice H."/>
            <person name="Bruce D."/>
            <person name="Goodwin L."/>
            <person name="Pitluck S."/>
            <person name="Chertkov O."/>
            <person name="Brettin T."/>
            <person name="Detter J.C."/>
            <person name="Han C."/>
            <person name="Schmutz J."/>
            <person name="Larimer F."/>
            <person name="Land M."/>
            <person name="Hauser L."/>
            <person name="Kyrpides N."/>
            <person name="Ovchinnikova G."/>
            <person name="Noll K."/>
        </authorList>
    </citation>
    <scope>NUCLEOTIDE SEQUENCE [LARGE SCALE GENOMIC DNA]</scope>
    <source>
        <strain evidence="2">ATCC BAA-1733 / DSM 21960 / TBF 19.5.1</strain>
    </source>
</reference>
<dbReference type="Proteomes" id="UP000002382">
    <property type="component" value="Chromosome"/>
</dbReference>
<organism evidence="1 2">
    <name type="scientific">Kosmotoga olearia (strain ATCC BAA-1733 / DSM 21960 / TBF 19.5.1)</name>
    <dbReference type="NCBI Taxonomy" id="521045"/>
    <lineage>
        <taxon>Bacteria</taxon>
        <taxon>Thermotogati</taxon>
        <taxon>Thermotogota</taxon>
        <taxon>Thermotogae</taxon>
        <taxon>Kosmotogales</taxon>
        <taxon>Kosmotogaceae</taxon>
        <taxon>Kosmotoga</taxon>
    </lineage>
</organism>
<dbReference type="AlphaFoldDB" id="C5CDG9"/>
<evidence type="ECO:0000313" key="1">
    <source>
        <dbReference type="EMBL" id="ACR79053.1"/>
    </source>
</evidence>
<dbReference type="eggNOG" id="COG1507">
    <property type="taxonomic scope" value="Bacteria"/>
</dbReference>
<gene>
    <name evidence="1" type="ordered locus">Kole_0328</name>
</gene>
<dbReference type="InterPro" id="IPR007511">
    <property type="entry name" value="DUF501"/>
</dbReference>
<reference evidence="1 2" key="2">
    <citation type="journal article" date="2011" name="J. Bacteriol.">
        <title>Genome Sequence of Kosmotoga olearia Strain TBF 19.5.1, a Thermophilic Bacterium with a Wide Growth Temperature Range, Isolated from the Troll B Oil Platform in the North Sea.</title>
        <authorList>
            <person name="Swithers K.S."/>
            <person name="Dipippo J.L."/>
            <person name="Bruce D.C."/>
            <person name="Detter C."/>
            <person name="Tapia R."/>
            <person name="Han S."/>
            <person name="Goodwin L.A."/>
            <person name="Han J."/>
            <person name="Woyke T."/>
            <person name="Pitluck S."/>
            <person name="Pennacchio L."/>
            <person name="Nolan M."/>
            <person name="Mikhailova N."/>
            <person name="Land M.L."/>
            <person name="Nesbo C.L."/>
            <person name="Gogarten J.P."/>
            <person name="Noll K.M."/>
        </authorList>
    </citation>
    <scope>NUCLEOTIDE SEQUENCE [LARGE SCALE GENOMIC DNA]</scope>
    <source>
        <strain evidence="2">ATCC BAA-1733 / DSM 21960 / TBF 19.5.1</strain>
    </source>
</reference>